<comment type="caution">
    <text evidence="1">The sequence shown here is derived from an EMBL/GenBank/DDBJ whole genome shotgun (WGS) entry which is preliminary data.</text>
</comment>
<evidence type="ECO:0000313" key="2">
    <source>
        <dbReference type="Proteomes" id="UP000244722"/>
    </source>
</evidence>
<dbReference type="AlphaFoldDB" id="A0A2T6ZVG3"/>
<accession>A0A2T6ZVG3</accession>
<gene>
    <name evidence="1" type="ORF">B9Z19DRAFT_1125148</name>
</gene>
<sequence length="181" mass="20195">MPIAGGRRSDHNRQETLAYPQMVSIRHPKSTELYRDITEKVRSIKMRLVEKEILSGEYAPPQNPQASRRRSGPLNVFMASKNVIFCNTPIDLCGRSNFALTGLGDSRYTSQARITLQISQAVPSLVDRHSTLSYLTWILDSRRMGFSAAGDAIVESARWTPSTTSIFSGLADIKAELTQHL</sequence>
<dbReference type="EMBL" id="NESQ01000091">
    <property type="protein sequence ID" value="PUU79466.1"/>
    <property type="molecule type" value="Genomic_DNA"/>
</dbReference>
<evidence type="ECO:0000313" key="1">
    <source>
        <dbReference type="EMBL" id="PUU79466.1"/>
    </source>
</evidence>
<proteinExistence type="predicted"/>
<reference evidence="1 2" key="1">
    <citation type="submission" date="2017-04" db="EMBL/GenBank/DDBJ databases">
        <title>Draft genome sequence of Tuber borchii Vittad., a whitish edible truffle.</title>
        <authorList>
            <consortium name="DOE Joint Genome Institute"/>
            <person name="Murat C."/>
            <person name="Kuo A."/>
            <person name="Barry K.W."/>
            <person name="Clum A."/>
            <person name="Dockter R.B."/>
            <person name="Fauchery L."/>
            <person name="Iotti M."/>
            <person name="Kohler A."/>
            <person name="Labutti K."/>
            <person name="Lindquist E.A."/>
            <person name="Lipzen A."/>
            <person name="Ohm R.A."/>
            <person name="Wang M."/>
            <person name="Grigoriev I.V."/>
            <person name="Zambonelli A."/>
            <person name="Martin F.M."/>
        </authorList>
    </citation>
    <scope>NUCLEOTIDE SEQUENCE [LARGE SCALE GENOMIC DNA]</scope>
    <source>
        <strain evidence="1 2">Tbo3840</strain>
    </source>
</reference>
<protein>
    <submittedName>
        <fullName evidence="1">Uncharacterized protein</fullName>
    </submittedName>
</protein>
<name>A0A2T6ZVG3_TUBBO</name>
<organism evidence="1 2">
    <name type="scientific">Tuber borchii</name>
    <name type="common">White truffle</name>
    <dbReference type="NCBI Taxonomy" id="42251"/>
    <lineage>
        <taxon>Eukaryota</taxon>
        <taxon>Fungi</taxon>
        <taxon>Dikarya</taxon>
        <taxon>Ascomycota</taxon>
        <taxon>Pezizomycotina</taxon>
        <taxon>Pezizomycetes</taxon>
        <taxon>Pezizales</taxon>
        <taxon>Tuberaceae</taxon>
        <taxon>Tuber</taxon>
    </lineage>
</organism>
<keyword evidence="2" id="KW-1185">Reference proteome</keyword>
<dbReference type="Proteomes" id="UP000244722">
    <property type="component" value="Unassembled WGS sequence"/>
</dbReference>